<dbReference type="AlphaFoldDB" id="A0A829Q4J8"/>
<reference evidence="1 2" key="1">
    <citation type="submission" date="2013-12" db="EMBL/GenBank/DDBJ databases">
        <authorList>
            <person name="Madinger N."/>
            <person name="Lenaerts A."/>
            <person name="Ordway D."/>
            <person name="DeGroote M.A."/>
            <person name="Parker T."/>
            <person name="Sizemore C."/>
            <person name="Tallon L.J."/>
            <person name="Sadzewicz L.K."/>
            <person name="Sengamalay N."/>
            <person name="Fraser C.M."/>
            <person name="Hine E."/>
            <person name="Shefchek K.A."/>
            <person name="Das S.P."/>
            <person name="Tettelin H."/>
        </authorList>
    </citation>
    <scope>NUCLEOTIDE SEQUENCE [LARGE SCALE GENOMIC DNA]</scope>
    <source>
        <strain evidence="1 2">21</strain>
    </source>
</reference>
<dbReference type="Proteomes" id="UP000020103">
    <property type="component" value="Unassembled WGS sequence"/>
</dbReference>
<proteinExistence type="predicted"/>
<dbReference type="EMBL" id="JAOF01000001">
    <property type="protein sequence ID" value="EUA47629.1"/>
    <property type="molecule type" value="Genomic_DNA"/>
</dbReference>
<evidence type="ECO:0000313" key="2">
    <source>
        <dbReference type="Proteomes" id="UP000020103"/>
    </source>
</evidence>
<comment type="caution">
    <text evidence="1">The sequence shown here is derived from an EMBL/GenBank/DDBJ whole genome shotgun (WGS) entry which is preliminary data.</text>
</comment>
<accession>A0A829Q4J8</accession>
<sequence length="39" mass="4149">MAQCRDLLAPQSTSPPALSTWKPDIVRLHCLAAATEKAG</sequence>
<name>A0A829Q4J8_9MYCO</name>
<evidence type="ECO:0000313" key="1">
    <source>
        <dbReference type="EMBL" id="EUA47629.1"/>
    </source>
</evidence>
<gene>
    <name evidence="1" type="ORF">I543_3294</name>
</gene>
<protein>
    <submittedName>
        <fullName evidence="1">Uncharacterized protein</fullName>
    </submittedName>
</protein>
<organism evidence="1 2">
    <name type="scientific">Mycobacteroides abscessus 21</name>
    <dbReference type="NCBI Taxonomy" id="1299324"/>
    <lineage>
        <taxon>Bacteria</taxon>
        <taxon>Bacillati</taxon>
        <taxon>Actinomycetota</taxon>
        <taxon>Actinomycetes</taxon>
        <taxon>Mycobacteriales</taxon>
        <taxon>Mycobacteriaceae</taxon>
        <taxon>Mycobacteroides</taxon>
        <taxon>Mycobacteroides abscessus</taxon>
    </lineage>
</organism>